<name>A0AA41Q6F8_9ACTN</name>
<dbReference type="InterPro" id="IPR025843">
    <property type="entry name" value="Actino_peptide"/>
</dbReference>
<organism evidence="2 3">
    <name type="scientific">Yinghuangia soli</name>
    <dbReference type="NCBI Taxonomy" id="2908204"/>
    <lineage>
        <taxon>Bacteria</taxon>
        <taxon>Bacillati</taxon>
        <taxon>Actinomycetota</taxon>
        <taxon>Actinomycetes</taxon>
        <taxon>Kitasatosporales</taxon>
        <taxon>Streptomycetaceae</taxon>
        <taxon>Yinghuangia</taxon>
    </lineage>
</organism>
<reference evidence="2" key="1">
    <citation type="submission" date="2022-01" db="EMBL/GenBank/DDBJ databases">
        <title>Genome-Based Taxonomic Classification of the Phylum Actinobacteria.</title>
        <authorList>
            <person name="Gao Y."/>
        </authorList>
    </citation>
    <scope>NUCLEOTIDE SEQUENCE</scope>
    <source>
        <strain evidence="2">KLBMP 8922</strain>
    </source>
</reference>
<feature type="region of interest" description="Disordered" evidence="1">
    <location>
        <begin position="42"/>
        <end position="83"/>
    </location>
</feature>
<evidence type="ECO:0000313" key="3">
    <source>
        <dbReference type="Proteomes" id="UP001165378"/>
    </source>
</evidence>
<dbReference type="EMBL" id="JAKFHA010000030">
    <property type="protein sequence ID" value="MCF2532136.1"/>
    <property type="molecule type" value="Genomic_DNA"/>
</dbReference>
<dbReference type="AlphaFoldDB" id="A0AA41Q6F8"/>
<feature type="compositionally biased region" description="Polar residues" evidence="1">
    <location>
        <begin position="69"/>
        <end position="83"/>
    </location>
</feature>
<evidence type="ECO:0000313" key="2">
    <source>
        <dbReference type="EMBL" id="MCF2532136.1"/>
    </source>
</evidence>
<proteinExistence type="predicted"/>
<protein>
    <submittedName>
        <fullName evidence="2">ATP-grasp-modified RiPP</fullName>
    </submittedName>
</protein>
<dbReference type="Proteomes" id="UP001165378">
    <property type="component" value="Unassembled WGS sequence"/>
</dbReference>
<sequence length="83" mass="8823">MTSAQVPWALRLVTDRLPVGPPEYASVVLDPTTQMARYTDADGVVVEMGERGTSRTRGTASMSGGGDGNSPQTQSQDDNTTDY</sequence>
<dbReference type="NCBIfam" id="TIGR04186">
    <property type="entry name" value="GRASP_targ"/>
    <property type="match status" value="1"/>
</dbReference>
<evidence type="ECO:0000256" key="1">
    <source>
        <dbReference type="SAM" id="MobiDB-lite"/>
    </source>
</evidence>
<gene>
    <name evidence="2" type="primary">tgmA</name>
    <name evidence="2" type="ORF">LZ495_33650</name>
</gene>
<dbReference type="InterPro" id="IPR026496">
    <property type="entry name" value="GRASP_targ"/>
</dbReference>
<dbReference type="Pfam" id="PF14408">
    <property type="entry name" value="Actino_peptide"/>
    <property type="match status" value="1"/>
</dbReference>
<dbReference type="RefSeq" id="WP_235056857.1">
    <property type="nucleotide sequence ID" value="NZ_JAKFHA010000030.1"/>
</dbReference>
<accession>A0AA41Q6F8</accession>
<comment type="caution">
    <text evidence="2">The sequence shown here is derived from an EMBL/GenBank/DDBJ whole genome shotgun (WGS) entry which is preliminary data.</text>
</comment>
<keyword evidence="3" id="KW-1185">Reference proteome</keyword>